<feature type="domain" description="Amidase" evidence="5">
    <location>
        <begin position="90"/>
        <end position="539"/>
    </location>
</feature>
<dbReference type="SUPFAM" id="SSF75304">
    <property type="entry name" value="Amidase signature (AS) enzymes"/>
    <property type="match status" value="1"/>
</dbReference>
<feature type="binding site" evidence="4">
    <location>
        <position position="216"/>
    </location>
    <ligand>
        <name>substrate</name>
    </ligand>
</feature>
<dbReference type="OrthoDB" id="6428749at2759"/>
<evidence type="ECO:0000313" key="6">
    <source>
        <dbReference type="EMBL" id="KAF2163180.1"/>
    </source>
</evidence>
<keyword evidence="7" id="KW-1185">Reference proteome</keyword>
<reference evidence="6" key="1">
    <citation type="journal article" date="2020" name="Stud. Mycol.">
        <title>101 Dothideomycetes genomes: a test case for predicting lifestyles and emergence of pathogens.</title>
        <authorList>
            <person name="Haridas S."/>
            <person name="Albert R."/>
            <person name="Binder M."/>
            <person name="Bloem J."/>
            <person name="Labutti K."/>
            <person name="Salamov A."/>
            <person name="Andreopoulos B."/>
            <person name="Baker S."/>
            <person name="Barry K."/>
            <person name="Bills G."/>
            <person name="Bluhm B."/>
            <person name="Cannon C."/>
            <person name="Castanera R."/>
            <person name="Culley D."/>
            <person name="Daum C."/>
            <person name="Ezra D."/>
            <person name="Gonzalez J."/>
            <person name="Henrissat B."/>
            <person name="Kuo A."/>
            <person name="Liang C."/>
            <person name="Lipzen A."/>
            <person name="Lutzoni F."/>
            <person name="Magnuson J."/>
            <person name="Mondo S."/>
            <person name="Nolan M."/>
            <person name="Ohm R."/>
            <person name="Pangilinan J."/>
            <person name="Park H.-J."/>
            <person name="Ramirez L."/>
            <person name="Alfaro M."/>
            <person name="Sun H."/>
            <person name="Tritt A."/>
            <person name="Yoshinaga Y."/>
            <person name="Zwiers L.-H."/>
            <person name="Turgeon B."/>
            <person name="Goodwin S."/>
            <person name="Spatafora J."/>
            <person name="Crous P."/>
            <person name="Grigoriev I."/>
        </authorList>
    </citation>
    <scope>NUCLEOTIDE SEQUENCE</scope>
    <source>
        <strain evidence="6">ATCC 36951</strain>
    </source>
</reference>
<dbReference type="Gene3D" id="3.90.1300.10">
    <property type="entry name" value="Amidase signature (AS) domain"/>
    <property type="match status" value="1"/>
</dbReference>
<name>A0A6A6CAC7_ZASCE</name>
<evidence type="ECO:0000259" key="5">
    <source>
        <dbReference type="Pfam" id="PF01425"/>
    </source>
</evidence>
<feature type="active site" description="Charge relay system" evidence="3">
    <location>
        <position position="143"/>
    </location>
</feature>
<dbReference type="PANTHER" id="PTHR46072:SF4">
    <property type="entry name" value="AMIDASE C550.07-RELATED"/>
    <property type="match status" value="1"/>
</dbReference>
<evidence type="ECO:0000256" key="1">
    <source>
        <dbReference type="ARBA" id="ARBA00009199"/>
    </source>
</evidence>
<dbReference type="AlphaFoldDB" id="A0A6A6CAC7"/>
<proteinExistence type="inferred from homology"/>
<dbReference type="RefSeq" id="XP_033664069.1">
    <property type="nucleotide sequence ID" value="XM_033808191.1"/>
</dbReference>
<evidence type="ECO:0000313" key="7">
    <source>
        <dbReference type="Proteomes" id="UP000799537"/>
    </source>
</evidence>
<feature type="active site" description="Charge relay system" evidence="3">
    <location>
        <position position="216"/>
    </location>
</feature>
<dbReference type="GeneID" id="54561463"/>
<keyword evidence="2" id="KW-0378">Hydrolase</keyword>
<accession>A0A6A6CAC7</accession>
<dbReference type="Proteomes" id="UP000799537">
    <property type="component" value="Unassembled WGS sequence"/>
</dbReference>
<sequence>MLIQPVPVPNGTEKFEEERQRLIKELHDSIPSEYHLPESLAENIPADVTGIPRTCGILTEEELKITEYYDATSLAPAIAEKKFTAVLVAKAFAKRAAIAHQLTCCLTQFFMDEAIERAKYLDDYLEKNGKTIGPLHGVPVSVKEHMMLAGHYSSHGYLSTRAYNDRDSLMIKILRDAGAVFYVKTNQPQGIMHLESDGFMGRVNNPHNIHLSAGGSTGGEAALIAMKGSVLGLGTDIGGSIRGPSAFCGIHGFKPTSYTLTMQDFLPAGFPAELNILCSTGPMTRTLRDMDLYMHIMKSSNQHLTDPRVIPLPWSGLATPLPNKPIKLGIMLHDGDITPQPPILRAMKWAEERLSKSSNFILKPFVPYKTAEAMTLLGEMYWPDSGLNTTSALAATGEPMHPLTKTVLSPVLGADREKTATEVSAQRVARDAFRQAFLASWNEQDVDAVLAPCFVGPASKHDTAYYWNYTALWNFVDYPAAVFPTGLKVEEGEAYEEGYVPLSERCGRVRELWGEGGEGFEGAPVDLQVVGRRYCDSELFGVLGEVQKVLGFA</sequence>
<dbReference type="InterPro" id="IPR036928">
    <property type="entry name" value="AS_sf"/>
</dbReference>
<dbReference type="PIRSF" id="PIRSF001221">
    <property type="entry name" value="Amidase_fungi"/>
    <property type="match status" value="1"/>
</dbReference>
<comment type="similarity">
    <text evidence="1">Belongs to the amidase family.</text>
</comment>
<gene>
    <name evidence="6" type="ORF">M409DRAFT_26623</name>
</gene>
<organism evidence="6 7">
    <name type="scientific">Zasmidium cellare ATCC 36951</name>
    <dbReference type="NCBI Taxonomy" id="1080233"/>
    <lineage>
        <taxon>Eukaryota</taxon>
        <taxon>Fungi</taxon>
        <taxon>Dikarya</taxon>
        <taxon>Ascomycota</taxon>
        <taxon>Pezizomycotina</taxon>
        <taxon>Dothideomycetes</taxon>
        <taxon>Dothideomycetidae</taxon>
        <taxon>Mycosphaerellales</taxon>
        <taxon>Mycosphaerellaceae</taxon>
        <taxon>Zasmidium</taxon>
    </lineage>
</organism>
<dbReference type="PANTHER" id="PTHR46072">
    <property type="entry name" value="AMIDASE-RELATED-RELATED"/>
    <property type="match status" value="1"/>
</dbReference>
<protein>
    <recommendedName>
        <fullName evidence="5">Amidase domain-containing protein</fullName>
    </recommendedName>
</protein>
<dbReference type="GO" id="GO:0016787">
    <property type="term" value="F:hydrolase activity"/>
    <property type="evidence" value="ECO:0007669"/>
    <property type="project" value="UniProtKB-KW"/>
</dbReference>
<dbReference type="Pfam" id="PF01425">
    <property type="entry name" value="Amidase"/>
    <property type="match status" value="1"/>
</dbReference>
<evidence type="ECO:0000256" key="4">
    <source>
        <dbReference type="PIRSR" id="PIRSR001221-2"/>
    </source>
</evidence>
<evidence type="ECO:0000256" key="3">
    <source>
        <dbReference type="PIRSR" id="PIRSR001221-1"/>
    </source>
</evidence>
<dbReference type="InterPro" id="IPR023631">
    <property type="entry name" value="Amidase_dom"/>
</dbReference>
<feature type="active site" description="Acyl-ester intermediate" evidence="3">
    <location>
        <position position="240"/>
    </location>
</feature>
<feature type="binding site" evidence="4">
    <location>
        <begin position="237"/>
        <end position="240"/>
    </location>
    <ligand>
        <name>substrate</name>
    </ligand>
</feature>
<evidence type="ECO:0000256" key="2">
    <source>
        <dbReference type="ARBA" id="ARBA00022801"/>
    </source>
</evidence>
<feature type="binding site" evidence="4">
    <location>
        <position position="191"/>
    </location>
    <ligand>
        <name>substrate</name>
    </ligand>
</feature>
<dbReference type="EMBL" id="ML993610">
    <property type="protein sequence ID" value="KAF2163180.1"/>
    <property type="molecule type" value="Genomic_DNA"/>
</dbReference>